<gene>
    <name evidence="9" type="ORF">METZ01_LOCUS344399</name>
</gene>
<evidence type="ECO:0008006" key="10">
    <source>
        <dbReference type="Google" id="ProtNLM"/>
    </source>
</evidence>
<evidence type="ECO:0000256" key="6">
    <source>
        <dbReference type="ARBA" id="ARBA00023004"/>
    </source>
</evidence>
<protein>
    <recommendedName>
        <fullName evidence="10">Succinate dehydrogenase cytochrome b556 subunit</fullName>
    </recommendedName>
</protein>
<dbReference type="Pfam" id="PF01127">
    <property type="entry name" value="Sdh_cyt"/>
    <property type="match status" value="1"/>
</dbReference>
<keyword evidence="3 8" id="KW-0812">Transmembrane</keyword>
<dbReference type="NCBIfam" id="TIGR02970">
    <property type="entry name" value="succ_dehyd_cytB"/>
    <property type="match status" value="1"/>
</dbReference>
<name>A0A382R348_9ZZZZ</name>
<dbReference type="InterPro" id="IPR034804">
    <property type="entry name" value="SQR/QFR_C/D"/>
</dbReference>
<organism evidence="9">
    <name type="scientific">marine metagenome</name>
    <dbReference type="NCBI Taxonomy" id="408172"/>
    <lineage>
        <taxon>unclassified sequences</taxon>
        <taxon>metagenomes</taxon>
        <taxon>ecological metagenomes</taxon>
    </lineage>
</organism>
<dbReference type="SUPFAM" id="SSF81343">
    <property type="entry name" value="Fumarate reductase respiratory complex transmembrane subunits"/>
    <property type="match status" value="1"/>
</dbReference>
<evidence type="ECO:0000256" key="7">
    <source>
        <dbReference type="ARBA" id="ARBA00023136"/>
    </source>
</evidence>
<evidence type="ECO:0000256" key="1">
    <source>
        <dbReference type="ARBA" id="ARBA00004370"/>
    </source>
</evidence>
<keyword evidence="2" id="KW-0349">Heme</keyword>
<dbReference type="GO" id="GO:0016020">
    <property type="term" value="C:membrane"/>
    <property type="evidence" value="ECO:0007669"/>
    <property type="project" value="UniProtKB-SubCell"/>
</dbReference>
<dbReference type="GO" id="GO:0046872">
    <property type="term" value="F:metal ion binding"/>
    <property type="evidence" value="ECO:0007669"/>
    <property type="project" value="UniProtKB-KW"/>
</dbReference>
<keyword evidence="4" id="KW-0479">Metal-binding</keyword>
<dbReference type="Gene3D" id="1.20.1300.10">
    <property type="entry name" value="Fumarate reductase/succinate dehydrogenase, transmembrane subunit"/>
    <property type="match status" value="1"/>
</dbReference>
<keyword evidence="6" id="KW-0408">Iron</keyword>
<sequence>MTNQEKRPVHLNLFAYLPITSLVSILHRISGFALFLTFLVLVWLLDRSLLSEESFS</sequence>
<dbReference type="AlphaFoldDB" id="A0A382R348"/>
<dbReference type="GO" id="GO:0006099">
    <property type="term" value="P:tricarboxylic acid cycle"/>
    <property type="evidence" value="ECO:0007669"/>
    <property type="project" value="InterPro"/>
</dbReference>
<proteinExistence type="predicted"/>
<dbReference type="InterPro" id="IPR000701">
    <property type="entry name" value="SuccDH_FuR_B_TM-su"/>
</dbReference>
<dbReference type="InterPro" id="IPR014314">
    <property type="entry name" value="Succ_DH_cytb556"/>
</dbReference>
<evidence type="ECO:0000256" key="8">
    <source>
        <dbReference type="SAM" id="Phobius"/>
    </source>
</evidence>
<comment type="subcellular location">
    <subcellularLocation>
        <location evidence="1">Membrane</location>
    </subcellularLocation>
</comment>
<keyword evidence="7 8" id="KW-0472">Membrane</keyword>
<accession>A0A382R348</accession>
<evidence type="ECO:0000256" key="2">
    <source>
        <dbReference type="ARBA" id="ARBA00022617"/>
    </source>
</evidence>
<evidence type="ECO:0000313" key="9">
    <source>
        <dbReference type="EMBL" id="SVC91545.1"/>
    </source>
</evidence>
<evidence type="ECO:0000256" key="3">
    <source>
        <dbReference type="ARBA" id="ARBA00022692"/>
    </source>
</evidence>
<evidence type="ECO:0000256" key="4">
    <source>
        <dbReference type="ARBA" id="ARBA00022723"/>
    </source>
</evidence>
<evidence type="ECO:0000256" key="5">
    <source>
        <dbReference type="ARBA" id="ARBA00022989"/>
    </source>
</evidence>
<feature type="non-terminal residue" evidence="9">
    <location>
        <position position="56"/>
    </location>
</feature>
<dbReference type="EMBL" id="UINC01118431">
    <property type="protein sequence ID" value="SVC91545.1"/>
    <property type="molecule type" value="Genomic_DNA"/>
</dbReference>
<reference evidence="9" key="1">
    <citation type="submission" date="2018-05" db="EMBL/GenBank/DDBJ databases">
        <authorList>
            <person name="Lanie J.A."/>
            <person name="Ng W.-L."/>
            <person name="Kazmierczak K.M."/>
            <person name="Andrzejewski T.M."/>
            <person name="Davidsen T.M."/>
            <person name="Wayne K.J."/>
            <person name="Tettelin H."/>
            <person name="Glass J.I."/>
            <person name="Rusch D."/>
            <person name="Podicherti R."/>
            <person name="Tsui H.-C.T."/>
            <person name="Winkler M.E."/>
        </authorList>
    </citation>
    <scope>NUCLEOTIDE SEQUENCE</scope>
</reference>
<dbReference type="GO" id="GO:0009055">
    <property type="term" value="F:electron transfer activity"/>
    <property type="evidence" value="ECO:0007669"/>
    <property type="project" value="InterPro"/>
</dbReference>
<feature type="transmembrane region" description="Helical" evidence="8">
    <location>
        <begin position="25"/>
        <end position="45"/>
    </location>
</feature>
<keyword evidence="5 8" id="KW-1133">Transmembrane helix</keyword>